<dbReference type="AlphaFoldDB" id="A0A4Z0RCM1"/>
<dbReference type="EMBL" id="SPQQ01000001">
    <property type="protein sequence ID" value="TGE39937.1"/>
    <property type="molecule type" value="Genomic_DNA"/>
</dbReference>
<dbReference type="Proteomes" id="UP000298460">
    <property type="component" value="Unassembled WGS sequence"/>
</dbReference>
<dbReference type="InterPro" id="IPR018641">
    <property type="entry name" value="Trfase_1_rSAM/seldom-assoc"/>
</dbReference>
<dbReference type="SUPFAM" id="SSF53448">
    <property type="entry name" value="Nucleotide-diphospho-sugar transferases"/>
    <property type="match status" value="1"/>
</dbReference>
<proteinExistence type="predicted"/>
<reference evidence="1 2" key="1">
    <citation type="submission" date="2019-03" db="EMBL/GenBank/DDBJ databases">
        <title>Draft Genome Sequence of Desulfosporosinus fructosivorans Strain 63.6F, Isolated from Marine Sediment in the Baltic Sea.</title>
        <authorList>
            <person name="Hausmann B."/>
            <person name="Vandieken V."/>
            <person name="Pjevac P."/>
            <person name="Schreck K."/>
            <person name="Herbold C.W."/>
            <person name="Loy A."/>
        </authorList>
    </citation>
    <scope>NUCLEOTIDE SEQUENCE [LARGE SCALE GENOMIC DNA]</scope>
    <source>
        <strain evidence="1 2">63.6F</strain>
    </source>
</reference>
<dbReference type="RefSeq" id="WP_135544872.1">
    <property type="nucleotide sequence ID" value="NZ_SPQQ01000001.1"/>
</dbReference>
<comment type="caution">
    <text evidence="1">The sequence shown here is derived from an EMBL/GenBank/DDBJ whole genome shotgun (WGS) entry which is preliminary data.</text>
</comment>
<gene>
    <name evidence="1" type="ORF">E4K67_02865</name>
</gene>
<dbReference type="Pfam" id="PF09837">
    <property type="entry name" value="DUF2064"/>
    <property type="match status" value="1"/>
</dbReference>
<dbReference type="OrthoDB" id="9810303at2"/>
<evidence type="ECO:0000313" key="1">
    <source>
        <dbReference type="EMBL" id="TGE39937.1"/>
    </source>
</evidence>
<dbReference type="InterPro" id="IPR029044">
    <property type="entry name" value="Nucleotide-diphossugar_trans"/>
</dbReference>
<dbReference type="Gene3D" id="3.90.550.10">
    <property type="entry name" value="Spore Coat Polysaccharide Biosynthesis Protein SpsA, Chain A"/>
    <property type="match status" value="1"/>
</dbReference>
<accession>A0A4Z0RCM1</accession>
<organism evidence="1 2">
    <name type="scientific">Desulfosporosinus fructosivorans</name>
    <dbReference type="NCBI Taxonomy" id="2018669"/>
    <lineage>
        <taxon>Bacteria</taxon>
        <taxon>Bacillati</taxon>
        <taxon>Bacillota</taxon>
        <taxon>Clostridia</taxon>
        <taxon>Eubacteriales</taxon>
        <taxon>Desulfitobacteriaceae</taxon>
        <taxon>Desulfosporosinus</taxon>
    </lineage>
</organism>
<protein>
    <submittedName>
        <fullName evidence="1">DUF2064 domain-containing protein</fullName>
    </submittedName>
</protein>
<sequence length="277" mass="30012">MQNAIVVFTKVPKVGVSKTRLTTARGGLFTPEEAKDFYEACLLDVIDHCVSANSGDVYICQDNRGDRDYLKQFLANISNPQAIKEIFSDVEGNFDQCMQYAADYILKKGQAGRLADSVLIVGGDLPCLQPLNIKDAVSKMKKLASTNQGLAVAMHSEDIESSVGAAMVASACQEGGFSMIGYTCTTPFEFEGVFYNKEGITALDVLVQKTSSHNIPFGLVEAVPDVDIPLDLASQIPVLKALQLAGKYDATIELPNRTIKFLIDEMGLESSAMPPQR</sequence>
<evidence type="ECO:0000313" key="2">
    <source>
        <dbReference type="Proteomes" id="UP000298460"/>
    </source>
</evidence>
<name>A0A4Z0RCM1_9FIRM</name>
<keyword evidence="2" id="KW-1185">Reference proteome</keyword>